<dbReference type="EMBL" id="JALAZD010000001">
    <property type="protein sequence ID" value="MCI0127536.1"/>
    <property type="molecule type" value="Genomic_DNA"/>
</dbReference>
<dbReference type="Proteomes" id="UP001156140">
    <property type="component" value="Unassembled WGS sequence"/>
</dbReference>
<protein>
    <submittedName>
        <fullName evidence="2">Uncharacterized protein</fullName>
    </submittedName>
</protein>
<feature type="transmembrane region" description="Helical" evidence="1">
    <location>
        <begin position="17"/>
        <end position="40"/>
    </location>
</feature>
<organism evidence="2 3">
    <name type="scientific">Paradevosia shaoguanensis</name>
    <dbReference type="NCBI Taxonomy" id="1335043"/>
    <lineage>
        <taxon>Bacteria</taxon>
        <taxon>Pseudomonadati</taxon>
        <taxon>Pseudomonadota</taxon>
        <taxon>Alphaproteobacteria</taxon>
        <taxon>Hyphomicrobiales</taxon>
        <taxon>Devosiaceae</taxon>
        <taxon>Paradevosia</taxon>
    </lineage>
</organism>
<keyword evidence="1" id="KW-1133">Transmembrane helix</keyword>
<evidence type="ECO:0000256" key="1">
    <source>
        <dbReference type="SAM" id="Phobius"/>
    </source>
</evidence>
<evidence type="ECO:0000313" key="3">
    <source>
        <dbReference type="Proteomes" id="UP001156140"/>
    </source>
</evidence>
<evidence type="ECO:0000313" key="2">
    <source>
        <dbReference type="EMBL" id="MCI0127536.1"/>
    </source>
</evidence>
<name>A0AA41QPZ5_9HYPH</name>
<keyword evidence="1" id="KW-0472">Membrane</keyword>
<dbReference type="AlphaFoldDB" id="A0AA41QPZ5"/>
<dbReference type="RefSeq" id="WP_254690893.1">
    <property type="nucleotide sequence ID" value="NZ_JAKETQ010000001.1"/>
</dbReference>
<gene>
    <name evidence="2" type="ORF">ML536_11950</name>
</gene>
<accession>A0AA41QPZ5</accession>
<keyword evidence="1" id="KW-0812">Transmembrane</keyword>
<keyword evidence="3" id="KW-1185">Reference proteome</keyword>
<reference evidence="2" key="1">
    <citation type="submission" date="2022-03" db="EMBL/GenBank/DDBJ databases">
        <title>The complete genome sequence of a Methyloterrigena soli.</title>
        <authorList>
            <person name="Zi Z."/>
        </authorList>
    </citation>
    <scope>NUCLEOTIDE SEQUENCE</scope>
    <source>
        <strain evidence="2">M48</strain>
    </source>
</reference>
<proteinExistence type="predicted"/>
<comment type="caution">
    <text evidence="2">The sequence shown here is derived from an EMBL/GenBank/DDBJ whole genome shotgun (WGS) entry which is preliminary data.</text>
</comment>
<feature type="transmembrane region" description="Helical" evidence="1">
    <location>
        <begin position="46"/>
        <end position="67"/>
    </location>
</feature>
<sequence length="115" mass="12392">MAKLSGARRNEDEQDDLVIIAFFQVIAFASVWFMSGIYIGRPVHSLVLDAFCGVGFVIALLAAYASLSARLNRLEQQISNGRDPQEADRSSLISFDDGLFDSSLAGSSSSKAGRS</sequence>